<keyword evidence="2 3" id="KW-0802">TPR repeat</keyword>
<comment type="caution">
    <text evidence="5">The sequence shown here is derived from an EMBL/GenBank/DDBJ whole genome shotgun (WGS) entry which is preliminary data.</text>
</comment>
<keyword evidence="1" id="KW-0677">Repeat</keyword>
<gene>
    <name evidence="5" type="ORF">FEM48_Zijuj11G0100100</name>
</gene>
<protein>
    <submittedName>
        <fullName evidence="5">Uncharacterized protein</fullName>
    </submittedName>
</protein>
<accession>A0A978UIA7</accession>
<sequence length="267" mass="29712">MLPEDGGVRQAYISDGPPRSLLAIPCLQFIDLFLKVEYKVMPQVIDANPGHVKALYRRGMAYMASGDFEEANSDFKMMIKLDKSSEPDATAALLKLKQKKQMAAVQMNLKKLWMVHVKGVGSPSSGLLVVEYFQLLGYEDVPFCECTSTKLDKEESDRVASHSGQEDTGVEGHDREHDQVKKTDSEHINAGLDGSDDHRTRSGFDGRRYRENLGGDRNQKHEEQSQDVHADVLAWPAGEQNDDVFAPVEARGHHVHVVCVTQVALGH</sequence>
<evidence type="ECO:0000313" key="5">
    <source>
        <dbReference type="EMBL" id="KAH7514538.1"/>
    </source>
</evidence>
<dbReference type="InterPro" id="IPR019734">
    <property type="entry name" value="TPR_rpt"/>
</dbReference>
<dbReference type="Proteomes" id="UP000813462">
    <property type="component" value="Unassembled WGS sequence"/>
</dbReference>
<dbReference type="PROSITE" id="PS50005">
    <property type="entry name" value="TPR"/>
    <property type="match status" value="1"/>
</dbReference>
<feature type="region of interest" description="Disordered" evidence="4">
    <location>
        <begin position="152"/>
        <end position="226"/>
    </location>
</feature>
<evidence type="ECO:0000256" key="3">
    <source>
        <dbReference type="PROSITE-ProRule" id="PRU00339"/>
    </source>
</evidence>
<dbReference type="EMBL" id="JAEACU010000011">
    <property type="protein sequence ID" value="KAH7514538.1"/>
    <property type="molecule type" value="Genomic_DNA"/>
</dbReference>
<dbReference type="Gene3D" id="1.25.40.10">
    <property type="entry name" value="Tetratricopeptide repeat domain"/>
    <property type="match status" value="1"/>
</dbReference>
<dbReference type="AlphaFoldDB" id="A0A978UIA7"/>
<evidence type="ECO:0000256" key="4">
    <source>
        <dbReference type="SAM" id="MobiDB-lite"/>
    </source>
</evidence>
<feature type="repeat" description="TPR" evidence="3">
    <location>
        <begin position="52"/>
        <end position="85"/>
    </location>
</feature>
<feature type="compositionally biased region" description="Basic and acidic residues" evidence="4">
    <location>
        <begin position="170"/>
        <end position="187"/>
    </location>
</feature>
<dbReference type="PANTHER" id="PTHR46674">
    <property type="entry name" value="INACTIVE PEPTIDYL-PROLYL CIS-TRANS ISOMERASE FKBP6"/>
    <property type="match status" value="1"/>
</dbReference>
<dbReference type="SUPFAM" id="SSF48452">
    <property type="entry name" value="TPR-like"/>
    <property type="match status" value="1"/>
</dbReference>
<dbReference type="InterPro" id="IPR011990">
    <property type="entry name" value="TPR-like_helical_dom_sf"/>
</dbReference>
<evidence type="ECO:0000256" key="2">
    <source>
        <dbReference type="ARBA" id="ARBA00022803"/>
    </source>
</evidence>
<organism evidence="5 6">
    <name type="scientific">Ziziphus jujuba var. spinosa</name>
    <dbReference type="NCBI Taxonomy" id="714518"/>
    <lineage>
        <taxon>Eukaryota</taxon>
        <taxon>Viridiplantae</taxon>
        <taxon>Streptophyta</taxon>
        <taxon>Embryophyta</taxon>
        <taxon>Tracheophyta</taxon>
        <taxon>Spermatophyta</taxon>
        <taxon>Magnoliopsida</taxon>
        <taxon>eudicotyledons</taxon>
        <taxon>Gunneridae</taxon>
        <taxon>Pentapetalae</taxon>
        <taxon>rosids</taxon>
        <taxon>fabids</taxon>
        <taxon>Rosales</taxon>
        <taxon>Rhamnaceae</taxon>
        <taxon>Paliureae</taxon>
        <taxon>Ziziphus</taxon>
    </lineage>
</organism>
<reference evidence="5" key="1">
    <citation type="journal article" date="2021" name="Front. Plant Sci.">
        <title>Chromosome-Scale Genome Assembly for Chinese Sour Jujube and Insights Into Its Genome Evolution and Domestication Signature.</title>
        <authorList>
            <person name="Shen L.-Y."/>
            <person name="Luo H."/>
            <person name="Wang X.-L."/>
            <person name="Wang X.-M."/>
            <person name="Qiu X.-J."/>
            <person name="Liu H."/>
            <person name="Zhou S.-S."/>
            <person name="Jia K.-H."/>
            <person name="Nie S."/>
            <person name="Bao Y.-T."/>
            <person name="Zhang R.-G."/>
            <person name="Yun Q.-Z."/>
            <person name="Chai Y.-H."/>
            <person name="Lu J.-Y."/>
            <person name="Li Y."/>
            <person name="Zhao S.-W."/>
            <person name="Mao J.-F."/>
            <person name="Jia S.-G."/>
            <person name="Mao Y.-M."/>
        </authorList>
    </citation>
    <scope>NUCLEOTIDE SEQUENCE</scope>
    <source>
        <strain evidence="5">AT0</strain>
        <tissue evidence="5">Leaf</tissue>
    </source>
</reference>
<name>A0A978UIA7_ZIZJJ</name>
<dbReference type="InterPro" id="IPR042282">
    <property type="entry name" value="FKBP6/shu"/>
</dbReference>
<evidence type="ECO:0000313" key="6">
    <source>
        <dbReference type="Proteomes" id="UP000813462"/>
    </source>
</evidence>
<proteinExistence type="predicted"/>
<feature type="compositionally biased region" description="Basic and acidic residues" evidence="4">
    <location>
        <begin position="195"/>
        <end position="226"/>
    </location>
</feature>
<dbReference type="PANTHER" id="PTHR46674:SF1">
    <property type="entry name" value="INACTIVE PEPTIDYL-PROLYL CIS-TRANS ISOMERASE FKBP6"/>
    <property type="match status" value="1"/>
</dbReference>
<evidence type="ECO:0000256" key="1">
    <source>
        <dbReference type="ARBA" id="ARBA00022737"/>
    </source>
</evidence>